<dbReference type="InterPro" id="IPR026740">
    <property type="entry name" value="AP3_beta"/>
</dbReference>
<dbReference type="Pfam" id="PF01602">
    <property type="entry name" value="Adaptin_N"/>
    <property type="match status" value="1"/>
</dbReference>
<dbReference type="SMART" id="SM01355">
    <property type="entry name" value="AP3B1_C"/>
    <property type="match status" value="1"/>
</dbReference>
<evidence type="ECO:0000256" key="7">
    <source>
        <dbReference type="ARBA" id="ARBA00023034"/>
    </source>
</evidence>
<comment type="caution">
    <text evidence="14">The sequence shown here is derived from an EMBL/GenBank/DDBJ whole genome shotgun (WGS) entry which is preliminary data.</text>
</comment>
<dbReference type="SUPFAM" id="SSF48371">
    <property type="entry name" value="ARM repeat"/>
    <property type="match status" value="1"/>
</dbReference>
<name>A0A843UTY3_COLES</name>
<keyword evidence="4 11" id="KW-0813">Transport</keyword>
<accession>A0A843UTY3</accession>
<comment type="similarity">
    <text evidence="3 11">Belongs to the adaptor complexes large subunit family.</text>
</comment>
<proteinExistence type="inferred from homology"/>
<evidence type="ECO:0000256" key="10">
    <source>
        <dbReference type="ARBA" id="ARBA00023570"/>
    </source>
</evidence>
<keyword evidence="15" id="KW-1185">Reference proteome</keyword>
<dbReference type="Proteomes" id="UP000652761">
    <property type="component" value="Unassembled WGS sequence"/>
</dbReference>
<evidence type="ECO:0000256" key="6">
    <source>
        <dbReference type="ARBA" id="ARBA00022927"/>
    </source>
</evidence>
<dbReference type="GO" id="GO:0030665">
    <property type="term" value="C:clathrin-coated vesicle membrane"/>
    <property type="evidence" value="ECO:0007669"/>
    <property type="project" value="UniProtKB-SubCell"/>
</dbReference>
<dbReference type="GO" id="GO:0030123">
    <property type="term" value="C:AP-3 adaptor complex"/>
    <property type="evidence" value="ECO:0007669"/>
    <property type="project" value="UniProtKB-UniRule"/>
</dbReference>
<keyword evidence="7" id="KW-0333">Golgi apparatus</keyword>
<evidence type="ECO:0000313" key="15">
    <source>
        <dbReference type="Proteomes" id="UP000652761"/>
    </source>
</evidence>
<evidence type="ECO:0000256" key="1">
    <source>
        <dbReference type="ARBA" id="ARBA00004145"/>
    </source>
</evidence>
<evidence type="ECO:0000256" key="9">
    <source>
        <dbReference type="ARBA" id="ARBA00023329"/>
    </source>
</evidence>
<feature type="region of interest" description="Disordered" evidence="12">
    <location>
        <begin position="836"/>
        <end position="856"/>
    </location>
</feature>
<dbReference type="PIRSF" id="PIRSF037096">
    <property type="entry name" value="AP3_complex_beta"/>
    <property type="match status" value="1"/>
</dbReference>
<comment type="subcellular location">
    <subcellularLocation>
        <location evidence="1">Cytoplasmic vesicle</location>
        <location evidence="1">Clathrin-coated vesicle membrane</location>
        <topology evidence="1">Peripheral membrane protein</topology>
        <orientation evidence="1">Cytoplasmic side</orientation>
    </subcellularLocation>
    <subcellularLocation>
        <location evidence="2">Golgi apparatus</location>
    </subcellularLocation>
</comment>
<evidence type="ECO:0000256" key="12">
    <source>
        <dbReference type="SAM" id="MobiDB-lite"/>
    </source>
</evidence>
<comment type="function">
    <text evidence="10">Subunit of non-clathrin- and clathrin-associated adaptor protein complex 3 (AP-3) that plays a role in protein sorting in the late-Golgi/trans-Golgi network (TGN) and/or endosomes. The AP complexes mediate both the recruitment of clathrin to membranes and the recognition of sorting signals within the cytosolic tails of transmembrane cargo molecules. AP-3 appears to be involved in the sorting of a subset of transmembrane proteins targeted to lysosomes and lysosome-related organelles. In concert with the BLOC-1 complex, AP-3 is required to target cargos into vesicles assembled at cell bodies for delivery into neurites and nerve terminals.</text>
</comment>
<dbReference type="Gene3D" id="1.25.10.10">
    <property type="entry name" value="Leucine-rich Repeat Variant"/>
    <property type="match status" value="1"/>
</dbReference>
<dbReference type="GO" id="GO:0016192">
    <property type="term" value="P:vesicle-mediated transport"/>
    <property type="evidence" value="ECO:0007669"/>
    <property type="project" value="InterPro"/>
</dbReference>
<evidence type="ECO:0000313" key="14">
    <source>
        <dbReference type="EMBL" id="MQL85956.1"/>
    </source>
</evidence>
<sequence>MFPQLGATAESLSKASSLVFRIGTDAHLYDDPDDVSIAPLLDSSFDSEKVEALKRLLALIAQGEDVSNFFPQVVKNVASPLLEVKKLVYLYLLHYAEKRPNEALLSINCFQKDLSDPNPLVRAWALRAMSGIRLHVISPLVLVALGKCAKDPSSYVRKCAANALPKLNDLHQEENVSALEELVGTLLNDHSPGVVGAAAAAFKSICPNNLSLVGRSFRRLCETLPDVDEWGQIVLIDILLRYVIERHGLVEESILVSSYTDETSYPKKDFHSSPSSENGLLLVEAEPSETKLSASMFRDYIQGSEEYLLKVMGSKRGGDNGLKTAVLTSTGNNDVKLLLQCTSPLLWSQNSSVVLAAAGVHWILASQMDLGRIVKPILFILRSSYASRYVVLRNVQVFTKVLPSLFAPYYEDFYVSSSDSYQMRALKLEILSTIATDSSIPSILQEFQDYIKDPDRRFAVDAVAAIGLCAQKRPSVGKACLEGLLALINQESSMNYSGSLEGEAGVLVQAVMSVKAIIKQDPDSYEKVIAHLLHNLDKIKEPSARALIIWIMGEYNYIGQLIPKMIPVVLGHLAWCFTSEQLEAKHQTLNTSAKVVLHAQGEELQHFMKILRYIIELAKVDLNYDIRDRARMIEKFLMSQTMNYQENGLLNVEPNDELTNTLVKQIICERIQSVSYSINNLRLYLPGSLSHIVLHAAPGYTPLPKPLTLADMALEKRMSLDGTVDSNSEYVTEAGMLSESSTNDIYSDYDSEGSFIGSREDDNPGSISGSDYDSHNTSQAANGTPDASETTELFHLTDASIHDGITSQSAKKNNATSETNDLASLMSKTSLESWLNEQPGLPSMNPSTETSGERSSARISINEIGITVRPSVHILLDPANGNGLKVGYLFPSEFSNISSFLVCVEVFFENLSSETLRNIIVRDEGPRENPEFVSQAFGALDSGLDPANVPTLIPMEEIASLGPGEVTKRILQVRFHHHLLPLKLAVFCNEKRHPVKLQPDIGYFVRPLSIDVDSFTKKENQLRGMFEYNRRCTFTDHIDPDGCEKDKNSLNDDKILIVCQIISSKILGNANIHLVSVDMPVSLKFDEISGLCLRFGSEILSSSKPCLITLLVEGKCSEPLDISVKVNCEETVFGLNLLNRIVALLSSNVTYPFLKDPIQAQGFGVAGTTQRLQSTVEPDAAASQAEKTKPRRG</sequence>
<dbReference type="InterPro" id="IPR002553">
    <property type="entry name" value="Clathrin/coatomer_adapt-like_N"/>
</dbReference>
<dbReference type="OrthoDB" id="10254310at2759"/>
<dbReference type="Pfam" id="PF24080">
    <property type="entry name" value="AP3B1_C_2"/>
    <property type="match status" value="1"/>
</dbReference>
<keyword evidence="5" id="KW-0597">Phosphoprotein</keyword>
<feature type="region of interest" description="Disordered" evidence="12">
    <location>
        <begin position="742"/>
        <end position="787"/>
    </location>
</feature>
<keyword evidence="8 11" id="KW-0472">Membrane</keyword>
<dbReference type="InterPro" id="IPR029390">
    <property type="entry name" value="AP3B_C"/>
</dbReference>
<evidence type="ECO:0000256" key="11">
    <source>
        <dbReference type="PIRNR" id="PIRNR037096"/>
    </source>
</evidence>
<dbReference type="InterPro" id="IPR056314">
    <property type="entry name" value="AP3B1/2_C"/>
</dbReference>
<evidence type="ECO:0000256" key="8">
    <source>
        <dbReference type="ARBA" id="ARBA00023136"/>
    </source>
</evidence>
<dbReference type="AlphaFoldDB" id="A0A843UTY3"/>
<keyword evidence="9" id="KW-0968">Cytoplasmic vesicle</keyword>
<keyword evidence="6 11" id="KW-0653">Protein transport</keyword>
<reference evidence="14" key="1">
    <citation type="submission" date="2017-07" db="EMBL/GenBank/DDBJ databases">
        <title>Taro Niue Genome Assembly and Annotation.</title>
        <authorList>
            <person name="Atibalentja N."/>
            <person name="Keating K."/>
            <person name="Fields C.J."/>
        </authorList>
    </citation>
    <scope>NUCLEOTIDE SEQUENCE</scope>
    <source>
        <strain evidence="14">Niue_2</strain>
        <tissue evidence="14">Leaf</tissue>
    </source>
</reference>
<dbReference type="InterPro" id="IPR026739">
    <property type="entry name" value="AP_beta"/>
</dbReference>
<organism evidence="14 15">
    <name type="scientific">Colocasia esculenta</name>
    <name type="common">Wild taro</name>
    <name type="synonym">Arum esculentum</name>
    <dbReference type="NCBI Taxonomy" id="4460"/>
    <lineage>
        <taxon>Eukaryota</taxon>
        <taxon>Viridiplantae</taxon>
        <taxon>Streptophyta</taxon>
        <taxon>Embryophyta</taxon>
        <taxon>Tracheophyta</taxon>
        <taxon>Spermatophyta</taxon>
        <taxon>Magnoliopsida</taxon>
        <taxon>Liliopsida</taxon>
        <taxon>Araceae</taxon>
        <taxon>Aroideae</taxon>
        <taxon>Colocasieae</taxon>
        <taxon>Colocasia</taxon>
    </lineage>
</organism>
<evidence type="ECO:0000256" key="3">
    <source>
        <dbReference type="ARBA" id="ARBA00006613"/>
    </source>
</evidence>
<protein>
    <recommendedName>
        <fullName evidence="11">AP-3 complex subunit beta</fullName>
    </recommendedName>
</protein>
<dbReference type="PANTHER" id="PTHR11134">
    <property type="entry name" value="ADAPTOR COMPLEX SUBUNIT BETA FAMILY MEMBER"/>
    <property type="match status" value="1"/>
</dbReference>
<evidence type="ECO:0000259" key="13">
    <source>
        <dbReference type="SMART" id="SM01355"/>
    </source>
</evidence>
<evidence type="ECO:0000256" key="5">
    <source>
        <dbReference type="ARBA" id="ARBA00022553"/>
    </source>
</evidence>
<dbReference type="InterPro" id="IPR011989">
    <property type="entry name" value="ARM-like"/>
</dbReference>
<evidence type="ECO:0000256" key="4">
    <source>
        <dbReference type="ARBA" id="ARBA00022448"/>
    </source>
</evidence>
<feature type="compositionally biased region" description="Polar residues" evidence="12">
    <location>
        <begin position="765"/>
        <end position="787"/>
    </location>
</feature>
<evidence type="ECO:0000256" key="2">
    <source>
        <dbReference type="ARBA" id="ARBA00004555"/>
    </source>
</evidence>
<dbReference type="GO" id="GO:0006886">
    <property type="term" value="P:intracellular protein transport"/>
    <property type="evidence" value="ECO:0007669"/>
    <property type="project" value="InterPro"/>
</dbReference>
<feature type="domain" description="AP-3 complex subunit beta C-terminal" evidence="13">
    <location>
        <begin position="827"/>
        <end position="980"/>
    </location>
</feature>
<dbReference type="GO" id="GO:0005794">
    <property type="term" value="C:Golgi apparatus"/>
    <property type="evidence" value="ECO:0007669"/>
    <property type="project" value="UniProtKB-SubCell"/>
</dbReference>
<dbReference type="InterPro" id="IPR016024">
    <property type="entry name" value="ARM-type_fold"/>
</dbReference>
<gene>
    <name evidence="14" type="ORF">Taro_018464</name>
</gene>
<dbReference type="EMBL" id="NMUH01000860">
    <property type="protein sequence ID" value="MQL85956.1"/>
    <property type="molecule type" value="Genomic_DNA"/>
</dbReference>